<sequence>MTNIIETYKKIIHRHSVTQLVYSPSKEQWSISQVIDHCIAVAEEYLESAIDCLNESNEQSEGKTEFGDKLFTNGGFPPIKIKLPKEMNAAPKNSENKDALLTRLDDLANSMNAAEVNIRKTNPRLKLQHGGFGWLNAREWFELIDMHFRHHLRQIDAMDQKIKWNQI</sequence>
<dbReference type="SUPFAM" id="SSF109854">
    <property type="entry name" value="DinB/YfiT-like putative metalloenzymes"/>
    <property type="match status" value="1"/>
</dbReference>
<gene>
    <name evidence="2" type="ORF">D3873_12205</name>
</gene>
<evidence type="ECO:0000313" key="2">
    <source>
        <dbReference type="EMBL" id="AYC30554.1"/>
    </source>
</evidence>
<evidence type="ECO:0000313" key="3">
    <source>
        <dbReference type="Proteomes" id="UP000265725"/>
    </source>
</evidence>
<dbReference type="KEGG" id="paek:D3873_12205"/>
<organism evidence="2 3">
    <name type="scientific">Paenisporosarcina cavernae</name>
    <dbReference type="NCBI Taxonomy" id="2320858"/>
    <lineage>
        <taxon>Bacteria</taxon>
        <taxon>Bacillati</taxon>
        <taxon>Bacillota</taxon>
        <taxon>Bacilli</taxon>
        <taxon>Bacillales</taxon>
        <taxon>Caryophanaceae</taxon>
        <taxon>Paenisporosarcina</taxon>
    </lineage>
</organism>
<dbReference type="OrthoDB" id="1495892at2"/>
<dbReference type="RefSeq" id="WP_119884271.1">
    <property type="nucleotide sequence ID" value="NZ_CP032418.1"/>
</dbReference>
<name>A0A385YVI5_9BACL</name>
<dbReference type="Gene3D" id="1.20.120.450">
    <property type="entry name" value="dinb family like domain"/>
    <property type="match status" value="1"/>
</dbReference>
<dbReference type="AlphaFoldDB" id="A0A385YVI5"/>
<evidence type="ECO:0000259" key="1">
    <source>
        <dbReference type="Pfam" id="PF12867"/>
    </source>
</evidence>
<accession>A0A385YVI5</accession>
<dbReference type="InterPro" id="IPR024775">
    <property type="entry name" value="DinB-like"/>
</dbReference>
<dbReference type="Pfam" id="PF12867">
    <property type="entry name" value="DinB_2"/>
    <property type="match status" value="1"/>
</dbReference>
<protein>
    <submittedName>
        <fullName evidence="2">DinB family protein</fullName>
    </submittedName>
</protein>
<keyword evidence="3" id="KW-1185">Reference proteome</keyword>
<reference evidence="3" key="1">
    <citation type="submission" date="2018-09" db="EMBL/GenBank/DDBJ databases">
        <authorList>
            <person name="Zhu H."/>
        </authorList>
    </citation>
    <scope>NUCLEOTIDE SEQUENCE [LARGE SCALE GENOMIC DNA]</scope>
    <source>
        <strain evidence="3">K2R23-3</strain>
    </source>
</reference>
<dbReference type="InterPro" id="IPR034660">
    <property type="entry name" value="DinB/YfiT-like"/>
</dbReference>
<dbReference type="EMBL" id="CP032418">
    <property type="protein sequence ID" value="AYC30554.1"/>
    <property type="molecule type" value="Genomic_DNA"/>
</dbReference>
<dbReference type="Proteomes" id="UP000265725">
    <property type="component" value="Chromosome"/>
</dbReference>
<proteinExistence type="predicted"/>
<feature type="domain" description="DinB-like" evidence="1">
    <location>
        <begin position="10"/>
        <end position="155"/>
    </location>
</feature>